<dbReference type="InterPro" id="IPR041677">
    <property type="entry name" value="DNA2/NAM7_AAA_11"/>
</dbReference>
<gene>
    <name evidence="3" type="ORF">JG688_00007795</name>
</gene>
<keyword evidence="4" id="KW-1185">Reference proteome</keyword>
<dbReference type="GO" id="GO:0004386">
    <property type="term" value="F:helicase activity"/>
    <property type="evidence" value="ECO:0007669"/>
    <property type="project" value="InterPro"/>
</dbReference>
<dbReference type="Pfam" id="PF13086">
    <property type="entry name" value="AAA_11"/>
    <property type="match status" value="2"/>
</dbReference>
<evidence type="ECO:0000313" key="4">
    <source>
        <dbReference type="Proteomes" id="UP000709295"/>
    </source>
</evidence>
<organism evidence="3 4">
    <name type="scientific">Phytophthora aleatoria</name>
    <dbReference type="NCBI Taxonomy" id="2496075"/>
    <lineage>
        <taxon>Eukaryota</taxon>
        <taxon>Sar</taxon>
        <taxon>Stramenopiles</taxon>
        <taxon>Oomycota</taxon>
        <taxon>Peronosporomycetes</taxon>
        <taxon>Peronosporales</taxon>
        <taxon>Peronosporaceae</taxon>
        <taxon>Phytophthora</taxon>
    </lineage>
</organism>
<evidence type="ECO:0008006" key="5">
    <source>
        <dbReference type="Google" id="ProtNLM"/>
    </source>
</evidence>
<feature type="domain" description="DNA2/NAM7 helicase helicase" evidence="1">
    <location>
        <begin position="37"/>
        <end position="121"/>
    </location>
</feature>
<dbReference type="InterPro" id="IPR047187">
    <property type="entry name" value="SF1_C_Upf1"/>
</dbReference>
<dbReference type="CDD" id="cd18808">
    <property type="entry name" value="SF1_C_Upf1"/>
    <property type="match status" value="1"/>
</dbReference>
<dbReference type="Pfam" id="PF13087">
    <property type="entry name" value="AAA_12"/>
    <property type="match status" value="1"/>
</dbReference>
<feature type="domain" description="DNA2/NAM7 helicase-like C-terminal" evidence="2">
    <location>
        <begin position="282"/>
        <end position="414"/>
    </location>
</feature>
<evidence type="ECO:0000259" key="2">
    <source>
        <dbReference type="Pfam" id="PF13087"/>
    </source>
</evidence>
<dbReference type="AlphaFoldDB" id="A0A8J5J7J7"/>
<proteinExistence type="predicted"/>
<dbReference type="PANTHER" id="PTHR10887:SF495">
    <property type="entry name" value="HELICASE SENATAXIN ISOFORM X1-RELATED"/>
    <property type="match status" value="1"/>
</dbReference>
<protein>
    <recommendedName>
        <fullName evidence="5">DNA2/NAM7 helicase-like C-terminal domain-containing protein</fullName>
    </recommendedName>
</protein>
<comment type="caution">
    <text evidence="3">The sequence shown here is derived from an EMBL/GenBank/DDBJ whole genome shotgun (WGS) entry which is preliminary data.</text>
</comment>
<evidence type="ECO:0000259" key="1">
    <source>
        <dbReference type="Pfam" id="PF13086"/>
    </source>
</evidence>
<feature type="domain" description="DNA2/NAM7 helicase helicase" evidence="1">
    <location>
        <begin position="135"/>
        <end position="228"/>
    </location>
</feature>
<dbReference type="EMBL" id="JAENGY010000387">
    <property type="protein sequence ID" value="KAG6964218.1"/>
    <property type="molecule type" value="Genomic_DNA"/>
</dbReference>
<accession>A0A8J5J7J7</accession>
<name>A0A8J5J7J7_9STRA</name>
<dbReference type="InterPro" id="IPR041679">
    <property type="entry name" value="DNA2/NAM7-like_C"/>
</dbReference>
<sequence length="447" mass="50468">MGLLQRLAKREISYPAVEETGFGNALQGWAKVNHDRLNERQQQALLTMLLRPGIVPISAPFGCGKTELVATAVTAYVLAHPDRRVVVFAETNEAVDTDMVRTVNVYDGWKADDLLRIGDNNVIVHKYPRYSYTAKMKAYKERWTEDHPNHTKSDLSKALKEKRERLMKTAKIIFSTSSSLGILDLRNVDFHLCINDEAGQSPDASAIMGLRKKTVTLVLIGDQRQLPPYRCDPKTQQNEAYFEGFYPFKIATGKAFREPGWLKGMSMAPNVAIGDQRVLLANLNNAKEENETNVAEAQWIGDTLRSIADRKKQTCPGAKKWSVFVITPYRAQLKLLTGRSKGSINGWWRELCVEYLTDEELEIRCLTADSCQGKEANISLISLVRTERVGFLNVPNRVLMMLSRASDYLMIAAHRSTFASDYLWGTLFKRMKLCEALMYDDARTASA</sequence>
<dbReference type="InterPro" id="IPR045055">
    <property type="entry name" value="DNA2/NAM7-like"/>
</dbReference>
<dbReference type="PANTHER" id="PTHR10887">
    <property type="entry name" value="DNA2/NAM7 HELICASE FAMILY"/>
    <property type="match status" value="1"/>
</dbReference>
<evidence type="ECO:0000313" key="3">
    <source>
        <dbReference type="EMBL" id="KAG6964218.1"/>
    </source>
</evidence>
<dbReference type="Proteomes" id="UP000709295">
    <property type="component" value="Unassembled WGS sequence"/>
</dbReference>
<reference evidence="3" key="1">
    <citation type="submission" date="2021-01" db="EMBL/GenBank/DDBJ databases">
        <title>Phytophthora aleatoria, a newly-described species from Pinus radiata is distinct from Phytophthora cactorum isolates based on comparative genomics.</title>
        <authorList>
            <person name="Mcdougal R."/>
            <person name="Panda P."/>
            <person name="Williams N."/>
            <person name="Studholme D.J."/>
        </authorList>
    </citation>
    <scope>NUCLEOTIDE SEQUENCE</scope>
    <source>
        <strain evidence="3">NZFS 4037</strain>
    </source>
</reference>